<reference evidence="5 6" key="1">
    <citation type="submission" date="2020-08" db="EMBL/GenBank/DDBJ databases">
        <title>Complete genome sequence of Raphidiopsis curvispora isolated from drinking water reservoir in South Korea.</title>
        <authorList>
            <person name="Jeong J."/>
        </authorList>
    </citation>
    <scope>NUCLEOTIDE SEQUENCE [LARGE SCALE GENOMIC DNA]</scope>
    <source>
        <strain evidence="5 6">GIHE-G1</strain>
    </source>
</reference>
<evidence type="ECO:0000259" key="4">
    <source>
        <dbReference type="Pfam" id="PF22335"/>
    </source>
</evidence>
<dbReference type="GO" id="GO:0000166">
    <property type="term" value="F:nucleotide binding"/>
    <property type="evidence" value="ECO:0007669"/>
    <property type="project" value="UniProtKB-KW"/>
</dbReference>
<dbReference type="InterPro" id="IPR024615">
    <property type="entry name" value="CRISPR-assoc_Cmr2_N"/>
</dbReference>
<evidence type="ECO:0000259" key="3">
    <source>
        <dbReference type="Pfam" id="PF12469"/>
    </source>
</evidence>
<feature type="domain" description="CRISPR-associated protein Cmr2 N-terminal" evidence="3">
    <location>
        <begin position="78"/>
        <end position="184"/>
    </location>
</feature>
<evidence type="ECO:0000313" key="5">
    <source>
        <dbReference type="EMBL" id="QNP29111.1"/>
    </source>
</evidence>
<sequence>MVFIEPQPIQFLPLQQQLYPDPNLTTENPGFAIHPVTGEWQDTDRLRSKYPWGGGASNYAFEQLPPEISPHHFLGTLVFGPVQSFLGAGQRLRDWAVASWLCHYLATATIYHWEKQGGSVLLPLYRSSPLLRWMNTGVSPDPQSFWRPELPNVMTGVVPCTTDEGAQNWLENIKHLLLQEWSLLIKNIERVVVEQERTEKKRLLDGVGWQVIHRDHGFLWSVYYTCAPITQDPPLSITQVNKQIHDELEKQKLSRQWQGTWWSGVTSPTAGSLSVWHPGLLPIDRNGTWGIPPSELDHWWAGLLRHHSALFSSREKLNSIELIKRLASLPDYIQKALEMRWGHIPPACPWGNFPEQTAVAAAWVPLLGQSIPWNNRLQDAAEYFGLEPRRWGLPLIDRSHPGYIHPEVLERRNLENWSLDQDLEGVEQDWKDFNLDQWTTPIQWHVGWRGDGDHIGKWLSGSQYERENLLWQKWHPTPQQIEDYHLNLVPAQIPNHTHRQLDLPHVLDLSVLFSHWNKLLYPLVEEQYPGKVIFAGGDDFLLLGPLPQAVEMTSDLYRLWSGRTTALTSMLEPPVPGWVKYQESVYPVPSEIMTFSLGVVIAQRRIPQALWHSHLNEAYKKAKSQGRNRVCVRVLFNSNQIIEWICPWFLWDILMGNNLVQSDNQLNRWEKLLQYMEPVRMKQPNLALAETALETLWQSVGLNLSWNQVRPQSEHDTFLSEWEWWTNWVALRVFLARQEQNRDLWMRRFREDGL</sequence>
<keyword evidence="1" id="KW-0547">Nucleotide-binding</keyword>
<evidence type="ECO:0000256" key="2">
    <source>
        <dbReference type="ARBA" id="ARBA00023118"/>
    </source>
</evidence>
<keyword evidence="2" id="KW-0051">Antiviral defense</keyword>
<evidence type="ECO:0000256" key="1">
    <source>
        <dbReference type="ARBA" id="ARBA00022741"/>
    </source>
</evidence>
<dbReference type="RefSeq" id="WP_187705811.1">
    <property type="nucleotide sequence ID" value="NZ_CP060822.1"/>
</dbReference>
<dbReference type="InterPro" id="IPR054767">
    <property type="entry name" value="Cas10-Cmr2_palm2"/>
</dbReference>
<protein>
    <submittedName>
        <fullName evidence="5">Uncharacterized protein</fullName>
    </submittedName>
</protein>
<dbReference type="KEGG" id="ccur:IAR63_14890"/>
<feature type="domain" description="Cas10/Cmr2 second palm" evidence="4">
    <location>
        <begin position="450"/>
        <end position="631"/>
    </location>
</feature>
<evidence type="ECO:0000313" key="6">
    <source>
        <dbReference type="Proteomes" id="UP000516013"/>
    </source>
</evidence>
<organism evidence="5 6">
    <name type="scientific">Cylindrospermopsis curvispora GIHE-G1</name>
    <dbReference type="NCBI Taxonomy" id="2666332"/>
    <lineage>
        <taxon>Bacteria</taxon>
        <taxon>Bacillati</taxon>
        <taxon>Cyanobacteriota</taxon>
        <taxon>Cyanophyceae</taxon>
        <taxon>Nostocales</taxon>
        <taxon>Aphanizomenonaceae</taxon>
        <taxon>Cylindrospermopsis</taxon>
    </lineage>
</organism>
<dbReference type="InterPro" id="IPR038242">
    <property type="entry name" value="Cmr2_N"/>
</dbReference>
<gene>
    <name evidence="5" type="ORF">IAR63_14890</name>
</gene>
<dbReference type="Pfam" id="PF12469">
    <property type="entry name" value="Cmr2_N"/>
    <property type="match status" value="1"/>
</dbReference>
<dbReference type="AlphaFoldDB" id="A0A7H0EZ95"/>
<dbReference type="GO" id="GO:0051607">
    <property type="term" value="P:defense response to virus"/>
    <property type="evidence" value="ECO:0007669"/>
    <property type="project" value="UniProtKB-KW"/>
</dbReference>
<name>A0A7H0EZ95_9CYAN</name>
<proteinExistence type="predicted"/>
<dbReference type="Proteomes" id="UP000516013">
    <property type="component" value="Chromosome"/>
</dbReference>
<dbReference type="Pfam" id="PF22335">
    <property type="entry name" value="Cas10-Cmr2_palm2"/>
    <property type="match status" value="1"/>
</dbReference>
<dbReference type="EMBL" id="CP060822">
    <property type="protein sequence ID" value="QNP29111.1"/>
    <property type="molecule type" value="Genomic_DNA"/>
</dbReference>
<keyword evidence="6" id="KW-1185">Reference proteome</keyword>
<accession>A0A7H0EZ95</accession>
<dbReference type="InterPro" id="IPR043128">
    <property type="entry name" value="Rev_trsase/Diguanyl_cyclase"/>
</dbReference>
<dbReference type="Gene3D" id="3.30.70.270">
    <property type="match status" value="1"/>
</dbReference>
<dbReference type="Gene3D" id="3.30.70.2220">
    <property type="entry name" value="CRISPR-Cas system, Cmr2 subunit, D1 domain, cysteine cluster"/>
    <property type="match status" value="1"/>
</dbReference>